<dbReference type="Proteomes" id="UP001055072">
    <property type="component" value="Unassembled WGS sequence"/>
</dbReference>
<evidence type="ECO:0000313" key="1">
    <source>
        <dbReference type="EMBL" id="KAI0089397.1"/>
    </source>
</evidence>
<name>A0ACB8U500_9APHY</name>
<keyword evidence="2" id="KW-1185">Reference proteome</keyword>
<gene>
    <name evidence="1" type="ORF">BDY19DRAFT_889117</name>
</gene>
<accession>A0ACB8U500</accession>
<sequence length="370" mass="41951">MTEPTPSAKPLSFLDLVAVVDNFRVGPLPPHAKSFKTEELVPWALSPDPSAPIIGLLRAPIVQQLIAENSSIPDAEKDKRPWYIDPLSSEDSSLGRRRISFAGWVNTPSKRTNVMRSLCERWRDTGLWSDIVGPKKWRGEDYPVYRNPIGSNDAPLKEEDSGEDERDTRNYAFRMERAACALFGVVTYGVHMTVYVDSPDDKGEKSIWVPKRAKTKQTWPGYLDNSVAGGIPAGLKPFEALVKEAMEEASIEEDIVRRLAKCTGSISYFFCTKDGWLQPEVEYLYEMRVPAELAEDPRYQPKPHDGEVESFELLPLSEVENKMRAGLFKPNCAGALLDFLIRHGLLTPDNEPDFLEIQTRLRGRFDYERW</sequence>
<protein>
    <submittedName>
        <fullName evidence="1">NUDIX hydrolase domain-like protein</fullName>
    </submittedName>
</protein>
<organism evidence="1 2">
    <name type="scientific">Irpex rosettiformis</name>
    <dbReference type="NCBI Taxonomy" id="378272"/>
    <lineage>
        <taxon>Eukaryota</taxon>
        <taxon>Fungi</taxon>
        <taxon>Dikarya</taxon>
        <taxon>Basidiomycota</taxon>
        <taxon>Agaricomycotina</taxon>
        <taxon>Agaricomycetes</taxon>
        <taxon>Polyporales</taxon>
        <taxon>Irpicaceae</taxon>
        <taxon>Irpex</taxon>
    </lineage>
</organism>
<reference evidence="1" key="1">
    <citation type="journal article" date="2021" name="Environ. Microbiol.">
        <title>Gene family expansions and transcriptome signatures uncover fungal adaptations to wood decay.</title>
        <authorList>
            <person name="Hage H."/>
            <person name="Miyauchi S."/>
            <person name="Viragh M."/>
            <person name="Drula E."/>
            <person name="Min B."/>
            <person name="Chaduli D."/>
            <person name="Navarro D."/>
            <person name="Favel A."/>
            <person name="Norest M."/>
            <person name="Lesage-Meessen L."/>
            <person name="Balint B."/>
            <person name="Merenyi Z."/>
            <person name="de Eugenio L."/>
            <person name="Morin E."/>
            <person name="Martinez A.T."/>
            <person name="Baldrian P."/>
            <person name="Stursova M."/>
            <person name="Martinez M.J."/>
            <person name="Novotny C."/>
            <person name="Magnuson J.K."/>
            <person name="Spatafora J.W."/>
            <person name="Maurice S."/>
            <person name="Pangilinan J."/>
            <person name="Andreopoulos W."/>
            <person name="LaButti K."/>
            <person name="Hundley H."/>
            <person name="Na H."/>
            <person name="Kuo A."/>
            <person name="Barry K."/>
            <person name="Lipzen A."/>
            <person name="Henrissat B."/>
            <person name="Riley R."/>
            <person name="Ahrendt S."/>
            <person name="Nagy L.G."/>
            <person name="Grigoriev I.V."/>
            <person name="Martin F."/>
            <person name="Rosso M.N."/>
        </authorList>
    </citation>
    <scope>NUCLEOTIDE SEQUENCE</scope>
    <source>
        <strain evidence="1">CBS 384.51</strain>
    </source>
</reference>
<dbReference type="EMBL" id="MU274910">
    <property type="protein sequence ID" value="KAI0089397.1"/>
    <property type="molecule type" value="Genomic_DNA"/>
</dbReference>
<evidence type="ECO:0000313" key="2">
    <source>
        <dbReference type="Proteomes" id="UP001055072"/>
    </source>
</evidence>
<proteinExistence type="predicted"/>
<comment type="caution">
    <text evidence="1">The sequence shown here is derived from an EMBL/GenBank/DDBJ whole genome shotgun (WGS) entry which is preliminary data.</text>
</comment>